<feature type="non-terminal residue" evidence="1">
    <location>
        <position position="48"/>
    </location>
</feature>
<dbReference type="EMBL" id="LXQA011233840">
    <property type="protein sequence ID" value="MCI90052.1"/>
    <property type="molecule type" value="Genomic_DNA"/>
</dbReference>
<evidence type="ECO:0000313" key="1">
    <source>
        <dbReference type="EMBL" id="MCI90052.1"/>
    </source>
</evidence>
<reference evidence="1 2" key="1">
    <citation type="journal article" date="2018" name="Front. Plant Sci.">
        <title>Red Clover (Trifolium pratense) and Zigzag Clover (T. medium) - A Picture of Genomic Similarities and Differences.</title>
        <authorList>
            <person name="Dluhosova J."/>
            <person name="Istvanek J."/>
            <person name="Nedelnik J."/>
            <person name="Repkova J."/>
        </authorList>
    </citation>
    <scope>NUCLEOTIDE SEQUENCE [LARGE SCALE GENOMIC DNA]</scope>
    <source>
        <strain evidence="2">cv. 10/8</strain>
        <tissue evidence="1">Leaf</tissue>
    </source>
</reference>
<proteinExistence type="predicted"/>
<name>A0A392VRG9_9FABA</name>
<protein>
    <submittedName>
        <fullName evidence="1">Uncharacterized protein</fullName>
    </submittedName>
</protein>
<dbReference type="Proteomes" id="UP000265520">
    <property type="component" value="Unassembled WGS sequence"/>
</dbReference>
<sequence>MTLRVVGGVEGIPIFYERVKATLPPDDEPNARLDSDEDYVYQLIAETM</sequence>
<keyword evidence="2" id="KW-1185">Reference proteome</keyword>
<evidence type="ECO:0000313" key="2">
    <source>
        <dbReference type="Proteomes" id="UP000265520"/>
    </source>
</evidence>
<comment type="caution">
    <text evidence="1">The sequence shown here is derived from an EMBL/GenBank/DDBJ whole genome shotgun (WGS) entry which is preliminary data.</text>
</comment>
<accession>A0A392VRG9</accession>
<dbReference type="AlphaFoldDB" id="A0A392VRG9"/>
<organism evidence="1 2">
    <name type="scientific">Trifolium medium</name>
    <dbReference type="NCBI Taxonomy" id="97028"/>
    <lineage>
        <taxon>Eukaryota</taxon>
        <taxon>Viridiplantae</taxon>
        <taxon>Streptophyta</taxon>
        <taxon>Embryophyta</taxon>
        <taxon>Tracheophyta</taxon>
        <taxon>Spermatophyta</taxon>
        <taxon>Magnoliopsida</taxon>
        <taxon>eudicotyledons</taxon>
        <taxon>Gunneridae</taxon>
        <taxon>Pentapetalae</taxon>
        <taxon>rosids</taxon>
        <taxon>fabids</taxon>
        <taxon>Fabales</taxon>
        <taxon>Fabaceae</taxon>
        <taxon>Papilionoideae</taxon>
        <taxon>50 kb inversion clade</taxon>
        <taxon>NPAAA clade</taxon>
        <taxon>Hologalegina</taxon>
        <taxon>IRL clade</taxon>
        <taxon>Trifolieae</taxon>
        <taxon>Trifolium</taxon>
    </lineage>
</organism>